<dbReference type="InterPro" id="IPR026593">
    <property type="entry name" value="SecY"/>
</dbReference>
<comment type="caution">
    <text evidence="13">The sequence shown here is derived from an EMBL/GenBank/DDBJ whole genome shotgun (WGS) entry which is preliminary data.</text>
</comment>
<proteinExistence type="inferred from homology"/>
<evidence type="ECO:0000256" key="4">
    <source>
        <dbReference type="ARBA" id="ARBA00022692"/>
    </source>
</evidence>
<feature type="transmembrane region" description="Helical" evidence="9">
    <location>
        <begin position="212"/>
        <end position="235"/>
    </location>
</feature>
<dbReference type="InterPro" id="IPR023201">
    <property type="entry name" value="SecY_dom_sf"/>
</dbReference>
<feature type="transmembrane region" description="Helical" evidence="9">
    <location>
        <begin position="115"/>
        <end position="136"/>
    </location>
</feature>
<comment type="similarity">
    <text evidence="2 9 12">Belongs to the SecY/SEC61-alpha family.</text>
</comment>
<dbReference type="SUPFAM" id="SSF103491">
    <property type="entry name" value="Preprotein translocase SecY subunit"/>
    <property type="match status" value="1"/>
</dbReference>
<dbReference type="PROSITE" id="PS00756">
    <property type="entry name" value="SECY_2"/>
    <property type="match status" value="1"/>
</dbReference>
<evidence type="ECO:0000256" key="5">
    <source>
        <dbReference type="ARBA" id="ARBA00022927"/>
    </source>
</evidence>
<evidence type="ECO:0000256" key="12">
    <source>
        <dbReference type="RuleBase" id="RU004349"/>
    </source>
</evidence>
<comment type="function">
    <text evidence="9 10">The central subunit of the protein translocation channel SecYEG. Consists of two halves formed by TMs 1-5 and 6-10. These two domains form a lateral gate at the front which open onto the bilayer between TMs 2 and 7, and are clamped together by SecE at the back. The channel is closed by both a pore ring composed of hydrophobic SecY resides and a short helix (helix 2A) on the extracellular side of the membrane which forms a plug. The plug probably moves laterally to allow the channel to open. The ring and the pore may move independently.</text>
</comment>
<dbReference type="NCBIfam" id="TIGR00967">
    <property type="entry name" value="3a0501s007"/>
    <property type="match status" value="1"/>
</dbReference>
<dbReference type="InterPro" id="IPR030659">
    <property type="entry name" value="SecY_CS"/>
</dbReference>
<dbReference type="Proteomes" id="UP000316012">
    <property type="component" value="Unassembled WGS sequence"/>
</dbReference>
<evidence type="ECO:0000256" key="3">
    <source>
        <dbReference type="ARBA" id="ARBA00022448"/>
    </source>
</evidence>
<evidence type="ECO:0000256" key="10">
    <source>
        <dbReference type="RuleBase" id="RU000537"/>
    </source>
</evidence>
<keyword evidence="6 9" id="KW-1133">Transmembrane helix</keyword>
<dbReference type="PROSITE" id="PS00755">
    <property type="entry name" value="SECY_1"/>
    <property type="match status" value="1"/>
</dbReference>
<dbReference type="Pfam" id="PF00344">
    <property type="entry name" value="SecY"/>
    <property type="match status" value="1"/>
</dbReference>
<keyword evidence="4 9" id="KW-0812">Transmembrane</keyword>
<feature type="transmembrane region" description="Helical" evidence="9">
    <location>
        <begin position="313"/>
        <end position="330"/>
    </location>
</feature>
<evidence type="ECO:0000313" key="13">
    <source>
        <dbReference type="EMBL" id="TQW14980.1"/>
    </source>
</evidence>
<feature type="transmembrane region" description="Helical" evidence="9">
    <location>
        <begin position="267"/>
        <end position="288"/>
    </location>
</feature>
<keyword evidence="3 9" id="KW-0813">Transport</keyword>
<dbReference type="PRINTS" id="PR00303">
    <property type="entry name" value="SECYTRNLCASE"/>
</dbReference>
<dbReference type="PANTHER" id="PTHR10906">
    <property type="entry name" value="SECY/SEC61-ALPHA FAMILY MEMBER"/>
    <property type="match status" value="1"/>
</dbReference>
<evidence type="ECO:0000256" key="2">
    <source>
        <dbReference type="ARBA" id="ARBA00005751"/>
    </source>
</evidence>
<organism evidence="13 14">
    <name type="scientific">Lactobacillus gasseri</name>
    <dbReference type="NCBI Taxonomy" id="1596"/>
    <lineage>
        <taxon>Bacteria</taxon>
        <taxon>Bacillati</taxon>
        <taxon>Bacillota</taxon>
        <taxon>Bacilli</taxon>
        <taxon>Lactobacillales</taxon>
        <taxon>Lactobacillaceae</taxon>
        <taxon>Lactobacillus</taxon>
    </lineage>
</organism>
<keyword evidence="5 9" id="KW-0653">Protein transport</keyword>
<reference evidence="13 14" key="1">
    <citation type="submission" date="2019-04" db="EMBL/GenBank/DDBJ databases">
        <title>Lactobacillus gasseri 7171 assembly.</title>
        <authorList>
            <person name="Joris B.R."/>
            <person name="Giguere D."/>
        </authorList>
    </citation>
    <scope>NUCLEOTIDE SEQUENCE [LARGE SCALE GENOMIC DNA]</scope>
    <source>
        <strain evidence="13 14">7171</strain>
    </source>
</reference>
<evidence type="ECO:0000256" key="6">
    <source>
        <dbReference type="ARBA" id="ARBA00022989"/>
    </source>
</evidence>
<comment type="subcellular location">
    <subcellularLocation>
        <location evidence="9">Cell membrane</location>
        <topology evidence="9">Multi-pass membrane protein</topology>
    </subcellularLocation>
    <subcellularLocation>
        <location evidence="1 11">Membrane</location>
        <topology evidence="1 11">Multi-pass membrane protein</topology>
    </subcellularLocation>
</comment>
<evidence type="ECO:0000256" key="8">
    <source>
        <dbReference type="ARBA" id="ARBA00023136"/>
    </source>
</evidence>
<sequence length="431" mass="47518">MFSTLKNAFKDKDIRSKIFFTLFILLLYRIGANITVPGVNAKAITRVAQTGLVPMLDTVSGGGLDTYSIFSLGVSPYITAQIVIQLLQMDIVPKLVEWGKQGEVGRRKTNQVTRYLTLVVAFVQSLGITLGFNVLTEMGLVKTQTPQTYIEIAIIMTAGTMLLTWLGDEITDKGLGNGVSVIIFAGIIARLPNGIYQLFKDFIINNSASDRWQGILFFIAIIIAILLVTQFVTWFQQADLRVPIQYTRRAATSGSESFLPLKVNVSGVIPVIFASSFIITPATILMVFQRSHGNEQWFKICNQIFSLQTTPGALIYTLLIILFTFFYAFVQVNPEKLAENLQKQGAYIPSVWPGKDTQKYVSKILIRLSTVGAVFLGLVALLPQLATNIFGLPSSIGLGGTSLLIVIGVVLELARQVDGLLMKREYVGFIR</sequence>
<dbReference type="HAMAP" id="MF_01465">
    <property type="entry name" value="SecY"/>
    <property type="match status" value="1"/>
</dbReference>
<evidence type="ECO:0000256" key="1">
    <source>
        <dbReference type="ARBA" id="ARBA00004141"/>
    </source>
</evidence>
<feature type="transmembrane region" description="Helical" evidence="9">
    <location>
        <begin position="392"/>
        <end position="414"/>
    </location>
</feature>
<dbReference type="InterPro" id="IPR002208">
    <property type="entry name" value="SecY/SEC61-alpha"/>
</dbReference>
<feature type="transmembrane region" description="Helical" evidence="9">
    <location>
        <begin position="148"/>
        <end position="167"/>
    </location>
</feature>
<keyword evidence="7 9" id="KW-0811">Translocation</keyword>
<dbReference type="Gene3D" id="1.10.3370.10">
    <property type="entry name" value="SecY subunit domain"/>
    <property type="match status" value="1"/>
</dbReference>
<name>A0ABY3BFH8_LACGS</name>
<protein>
    <recommendedName>
        <fullName evidence="9 10">Protein translocase subunit SecY</fullName>
    </recommendedName>
</protein>
<comment type="subunit">
    <text evidence="9">Component of the Sec protein translocase complex. Heterotrimer consisting of SecY, SecE and SecG subunits. The heterotrimers can form oligomers, although 1 heterotrimer is thought to be able to translocate proteins. Interacts with the ribosome. Interacts with SecDF, and other proteins may be involved. Interacts with SecA.</text>
</comment>
<dbReference type="EMBL" id="SRMD01000088">
    <property type="protein sequence ID" value="TQW14980.1"/>
    <property type="molecule type" value="Genomic_DNA"/>
</dbReference>
<dbReference type="PIRSF" id="PIRSF004557">
    <property type="entry name" value="SecY"/>
    <property type="match status" value="1"/>
</dbReference>
<dbReference type="RefSeq" id="WP_101884486.1">
    <property type="nucleotide sequence ID" value="NZ_JASOUT010000006.1"/>
</dbReference>
<comment type="caution">
    <text evidence="9">Lacks conserved residue(s) required for the propagation of feature annotation.</text>
</comment>
<evidence type="ECO:0000256" key="11">
    <source>
        <dbReference type="RuleBase" id="RU003484"/>
    </source>
</evidence>
<accession>A0ABY3BFH8</accession>
<gene>
    <name evidence="9 13" type="primary">secY</name>
    <name evidence="13" type="ORF">FIPPAONL_01390</name>
</gene>
<feature type="transmembrane region" description="Helical" evidence="9">
    <location>
        <begin position="364"/>
        <end position="386"/>
    </location>
</feature>
<evidence type="ECO:0000256" key="9">
    <source>
        <dbReference type="HAMAP-Rule" id="MF_01465"/>
    </source>
</evidence>
<keyword evidence="14" id="KW-1185">Reference proteome</keyword>
<feature type="transmembrane region" description="Helical" evidence="9">
    <location>
        <begin position="174"/>
        <end position="192"/>
    </location>
</feature>
<keyword evidence="9" id="KW-1003">Cell membrane</keyword>
<keyword evidence="8 9" id="KW-0472">Membrane</keyword>
<evidence type="ECO:0000256" key="7">
    <source>
        <dbReference type="ARBA" id="ARBA00023010"/>
    </source>
</evidence>
<evidence type="ECO:0000313" key="14">
    <source>
        <dbReference type="Proteomes" id="UP000316012"/>
    </source>
</evidence>